<gene>
    <name evidence="1" type="ORF">FC80_GL001241</name>
</gene>
<dbReference type="PATRIC" id="fig|1423729.3.peg.1256"/>
<dbReference type="PANTHER" id="PTHR39166">
    <property type="entry name" value="BLL1166 PROTEIN"/>
    <property type="match status" value="1"/>
</dbReference>
<name>A0A0R2CRJ9_9LACO</name>
<dbReference type="AlphaFoldDB" id="A0A0R2CRJ9"/>
<protein>
    <recommendedName>
        <fullName evidence="3">Nucleotidyltransferase family protein</fullName>
    </recommendedName>
</protein>
<proteinExistence type="predicted"/>
<evidence type="ECO:0008006" key="3">
    <source>
        <dbReference type="Google" id="ProtNLM"/>
    </source>
</evidence>
<keyword evidence="2" id="KW-1185">Reference proteome</keyword>
<accession>A0A0R2CRJ9</accession>
<dbReference type="STRING" id="1423729.FC80_GL001241"/>
<dbReference type="OrthoDB" id="1901124at2"/>
<reference evidence="1 2" key="1">
    <citation type="journal article" date="2015" name="Genome Announc.">
        <title>Expanding the biotechnology potential of lactobacilli through comparative genomics of 213 strains and associated genera.</title>
        <authorList>
            <person name="Sun Z."/>
            <person name="Harris H.M."/>
            <person name="McCann A."/>
            <person name="Guo C."/>
            <person name="Argimon S."/>
            <person name="Zhang W."/>
            <person name="Yang X."/>
            <person name="Jeffery I.B."/>
            <person name="Cooney J.C."/>
            <person name="Kagawa T.F."/>
            <person name="Liu W."/>
            <person name="Song Y."/>
            <person name="Salvetti E."/>
            <person name="Wrobel A."/>
            <person name="Rasinkangas P."/>
            <person name="Parkhill J."/>
            <person name="Rea M.C."/>
            <person name="O'Sullivan O."/>
            <person name="Ritari J."/>
            <person name="Douillard F.P."/>
            <person name="Paul Ross R."/>
            <person name="Yang R."/>
            <person name="Briner A.E."/>
            <person name="Felis G.E."/>
            <person name="de Vos W.M."/>
            <person name="Barrangou R."/>
            <person name="Klaenhammer T.R."/>
            <person name="Caufield P.W."/>
            <person name="Cui Y."/>
            <person name="Zhang H."/>
            <person name="O'Toole P.W."/>
        </authorList>
    </citation>
    <scope>NUCLEOTIDE SEQUENCE [LARGE SCALE GENOMIC DNA]</scope>
    <source>
        <strain evidence="1 2">DSM 21116</strain>
    </source>
</reference>
<dbReference type="PANTHER" id="PTHR39166:SF1">
    <property type="entry name" value="BLL1166 PROTEIN"/>
    <property type="match status" value="1"/>
</dbReference>
<evidence type="ECO:0000313" key="2">
    <source>
        <dbReference type="Proteomes" id="UP000051131"/>
    </source>
</evidence>
<comment type="caution">
    <text evidence="1">The sequence shown here is derived from an EMBL/GenBank/DDBJ whole genome shotgun (WGS) entry which is preliminary data.</text>
</comment>
<dbReference type="RefSeq" id="WP_057829459.1">
    <property type="nucleotide sequence ID" value="NZ_AYZE01000015.1"/>
</dbReference>
<evidence type="ECO:0000313" key="1">
    <source>
        <dbReference type="EMBL" id="KRM90339.1"/>
    </source>
</evidence>
<dbReference type="EMBL" id="AYZE01000015">
    <property type="protein sequence ID" value="KRM90339.1"/>
    <property type="molecule type" value="Genomic_DNA"/>
</dbReference>
<dbReference type="InterPro" id="IPR009267">
    <property type="entry name" value="NTP_transf_6"/>
</dbReference>
<dbReference type="Pfam" id="PF06042">
    <property type="entry name" value="NTP_transf_6"/>
    <property type="match status" value="1"/>
</dbReference>
<sequence>MNYEQQLIRLLKSNIELNEIFHILKKNHLSNAFVCSGTIRTIIWNILAHKKTNLVLENIDVIYADTSETYEEFLTKKAVLSQNFSKYFWNLENVCLNNKKSMQPFGKNISLALETIPETCNSIAVNFNNSKSELIAPFSLDHLFDFEVHPTPRFQQDSTILADYKSRVTNKKWQEKWPSITFFAD</sequence>
<organism evidence="1 2">
    <name type="scientific">Liquorilactobacillus cacaonum DSM 21116</name>
    <dbReference type="NCBI Taxonomy" id="1423729"/>
    <lineage>
        <taxon>Bacteria</taxon>
        <taxon>Bacillati</taxon>
        <taxon>Bacillota</taxon>
        <taxon>Bacilli</taxon>
        <taxon>Lactobacillales</taxon>
        <taxon>Lactobacillaceae</taxon>
        <taxon>Liquorilactobacillus</taxon>
    </lineage>
</organism>
<dbReference type="Proteomes" id="UP000051131">
    <property type="component" value="Unassembled WGS sequence"/>
</dbReference>